<evidence type="ECO:0000313" key="1">
    <source>
        <dbReference type="Proteomes" id="UP000887579"/>
    </source>
</evidence>
<reference evidence="2" key="1">
    <citation type="submission" date="2022-11" db="UniProtKB">
        <authorList>
            <consortium name="WormBaseParasite"/>
        </authorList>
    </citation>
    <scope>IDENTIFICATION</scope>
</reference>
<accession>A0AC34F5A1</accession>
<dbReference type="WBParaSite" id="ES5_v2.g12188.t1">
    <property type="protein sequence ID" value="ES5_v2.g12188.t1"/>
    <property type="gene ID" value="ES5_v2.g12188"/>
</dbReference>
<sequence length="534" mass="59770">MHAKNAINTSELEELPPNLDIFNNTLGEESEEEEPPQLECEIKDKMAVTRSKNNFSCSDNAFKNITKPLRKAPKKRGSDLKSENSPMVTKCDEVDFDAPPALDLYGDKQSQVRASSTSSGISSIGEFHSPPSCSPLAPINGNLTRPKPATKESAAPRTVAKRKSKTPPASEKSKKRPRRSAAATTRKTSDTIANFEKQNWIPIGKPWAEMVSIVRASSTSSGISSIGEFHSPPSCSPLAPINGNLTRPKPATKESAAPRTVAKRKSKTPPASEKSKKRPRRSAAATTRKTSDTIANFEKQNWIPIGKPWAEMVSIGSSPTKKAVCCFPAVKHKIENVTFNILDVICVAAGEEEDGDNIGKIDRIFFDKKLGMCANVLWYYKYKQCVLKDENREEVLQNYNFDERELVASKHMDTISCDSIQSHAFVLTFSEYCRYVAETKYDVLPPSCQARCKELWPRGEDNYPRRRYLPHEDTPQDLVFFCRKYYSINRKAISSGLPVPKATRRSRRHRKQRSVTHLLPVEDSDDSENRSQTP</sequence>
<dbReference type="Proteomes" id="UP000887579">
    <property type="component" value="Unplaced"/>
</dbReference>
<protein>
    <submittedName>
        <fullName evidence="2">BAH domain-containing protein</fullName>
    </submittedName>
</protein>
<proteinExistence type="predicted"/>
<evidence type="ECO:0000313" key="2">
    <source>
        <dbReference type="WBParaSite" id="ES5_v2.g12188.t1"/>
    </source>
</evidence>
<name>A0AC34F5A1_9BILA</name>
<organism evidence="1 2">
    <name type="scientific">Panagrolaimus sp. ES5</name>
    <dbReference type="NCBI Taxonomy" id="591445"/>
    <lineage>
        <taxon>Eukaryota</taxon>
        <taxon>Metazoa</taxon>
        <taxon>Ecdysozoa</taxon>
        <taxon>Nematoda</taxon>
        <taxon>Chromadorea</taxon>
        <taxon>Rhabditida</taxon>
        <taxon>Tylenchina</taxon>
        <taxon>Panagrolaimomorpha</taxon>
        <taxon>Panagrolaimoidea</taxon>
        <taxon>Panagrolaimidae</taxon>
        <taxon>Panagrolaimus</taxon>
    </lineage>
</organism>